<protein>
    <submittedName>
        <fullName evidence="3 4">Four-jointed box protein 1</fullName>
    </submittedName>
</protein>
<feature type="region of interest" description="Disordered" evidence="1">
    <location>
        <begin position="85"/>
        <end position="121"/>
    </location>
</feature>
<dbReference type="KEGG" id="lak:106168993"/>
<dbReference type="OMA" id="VISQWIN"/>
<name>A0A1S3J0J1_LINAN</name>
<dbReference type="GO" id="GO:0007267">
    <property type="term" value="P:cell-cell signaling"/>
    <property type="evidence" value="ECO:0007669"/>
    <property type="project" value="TreeGrafter"/>
</dbReference>
<dbReference type="PANTHER" id="PTHR13147:SF5">
    <property type="entry name" value="FOUR-JOINTED BOX PROTEIN 1"/>
    <property type="match status" value="1"/>
</dbReference>
<reference evidence="3 4" key="1">
    <citation type="submission" date="2025-04" db="UniProtKB">
        <authorList>
            <consortium name="RefSeq"/>
        </authorList>
    </citation>
    <scope>IDENTIFICATION</scope>
    <source>
        <tissue evidence="3 4">Gonads</tissue>
    </source>
</reference>
<dbReference type="RefSeq" id="XP_013403844.1">
    <property type="nucleotide sequence ID" value="XM_013548390.1"/>
</dbReference>
<proteinExistence type="predicted"/>
<dbReference type="AlphaFoldDB" id="A0A1S3J0J1"/>
<dbReference type="GeneID" id="106168993"/>
<evidence type="ECO:0000313" key="4">
    <source>
        <dbReference type="RefSeq" id="XP_013403844.1"/>
    </source>
</evidence>
<evidence type="ECO:0000313" key="3">
    <source>
        <dbReference type="RefSeq" id="XP_013403766.1"/>
    </source>
</evidence>
<dbReference type="STRING" id="7574.A0A1S3J0J1"/>
<dbReference type="PRINTS" id="PR02072">
    <property type="entry name" value="4JOINTEDBOX1"/>
</dbReference>
<sequence>MPLKSSTLLMAGIAFTFGMLLGLLLQLPGVALPHSDTAQIANTHGAMAGVHTFHKRAIKTVGAANENAFDIPFIREQGRKIPAALLNSPNSAPMDERKENSGHNARLTNRADPKYTSGLVEDPQNNHLEVEAKKEEVHPDTYHKKRQDDLIYESEESIPVFADVDSARQSVIISSQDQKPVKPHGRQPSLEKPLLIDGHLLNNISLTLANRVIVENINDVVKGIYWSDRLEKVTPRFHDLEIENWKKFARNTKIVKLEEGCGRMQNRLATFIDATKACIRYRINTDQIQGEIFSYYLSKLLKIKNLPPSILGMVNSNKQQWEGVLKEIVLSHWYPDKVFVISQWINDLSPAYIPTDFREESRKLTPTKGVLKNKTVSELIELVQWSDLIVLDYLTANLDRVVNNMFNRQWNAHIMEGPAHNLEKSTRTGLLTFFDNESGLFHGYRLLDKYSHFHETLLNSLCIFRRSTAEIIEDLHENGDVSERLSAIFLLEEPDLQKWLPKIPQQNIKILKSRISDVYSRIQKCRAEYGG</sequence>
<gene>
    <name evidence="3 4 5" type="primary">LOC106168993</name>
</gene>
<accession>A0A1S3J0J1</accession>
<dbReference type="RefSeq" id="XP_013403766.1">
    <property type="nucleotide sequence ID" value="XM_013548312.1"/>
</dbReference>
<dbReference type="RefSeq" id="XP_013403932.1">
    <property type="nucleotide sequence ID" value="XM_013548478.1"/>
</dbReference>
<evidence type="ECO:0000256" key="1">
    <source>
        <dbReference type="SAM" id="MobiDB-lite"/>
    </source>
</evidence>
<evidence type="ECO:0000313" key="5">
    <source>
        <dbReference type="RefSeq" id="XP_013403932.1"/>
    </source>
</evidence>
<dbReference type="PANTHER" id="PTHR13147">
    <property type="entry name" value="FOUR-JOINTED BOX PROTEIN 1"/>
    <property type="match status" value="1"/>
</dbReference>
<keyword evidence="2" id="KW-1185">Reference proteome</keyword>
<organism evidence="2 3">
    <name type="scientific">Lingula anatina</name>
    <name type="common">Brachiopod</name>
    <name type="synonym">Lingula unguis</name>
    <dbReference type="NCBI Taxonomy" id="7574"/>
    <lineage>
        <taxon>Eukaryota</taxon>
        <taxon>Metazoa</taxon>
        <taxon>Spiralia</taxon>
        <taxon>Lophotrochozoa</taxon>
        <taxon>Brachiopoda</taxon>
        <taxon>Linguliformea</taxon>
        <taxon>Lingulata</taxon>
        <taxon>Lingulida</taxon>
        <taxon>Linguloidea</taxon>
        <taxon>Lingulidae</taxon>
        <taxon>Lingula</taxon>
    </lineage>
</organism>
<dbReference type="GO" id="GO:0005615">
    <property type="term" value="C:extracellular space"/>
    <property type="evidence" value="ECO:0007669"/>
    <property type="project" value="TreeGrafter"/>
</dbReference>
<dbReference type="InterPro" id="IPR024868">
    <property type="entry name" value="FJX1/FJ"/>
</dbReference>
<dbReference type="Proteomes" id="UP000085678">
    <property type="component" value="Unplaced"/>
</dbReference>
<evidence type="ECO:0000313" key="2">
    <source>
        <dbReference type="Proteomes" id="UP000085678"/>
    </source>
</evidence>
<dbReference type="OrthoDB" id="10055077at2759"/>